<proteinExistence type="predicted"/>
<dbReference type="InterPro" id="IPR032710">
    <property type="entry name" value="NTF2-like_dom_sf"/>
</dbReference>
<comment type="caution">
    <text evidence="2">The sequence shown here is derived from an EMBL/GenBank/DDBJ whole genome shotgun (WGS) entry which is preliminary data.</text>
</comment>
<accession>A0ABV5IUJ0</accession>
<dbReference type="Proteomes" id="UP001589647">
    <property type="component" value="Unassembled WGS sequence"/>
</dbReference>
<evidence type="ECO:0000313" key="3">
    <source>
        <dbReference type="Proteomes" id="UP001589647"/>
    </source>
</evidence>
<evidence type="ECO:0000313" key="2">
    <source>
        <dbReference type="EMBL" id="MFB9208212.1"/>
    </source>
</evidence>
<reference evidence="2 3" key="1">
    <citation type="submission" date="2024-09" db="EMBL/GenBank/DDBJ databases">
        <authorList>
            <person name="Sun Q."/>
            <person name="Mori K."/>
        </authorList>
    </citation>
    <scope>NUCLEOTIDE SEQUENCE [LARGE SCALE GENOMIC DNA]</scope>
    <source>
        <strain evidence="2 3">CCM 3426</strain>
    </source>
</reference>
<dbReference type="RefSeq" id="WP_189648413.1">
    <property type="nucleotide sequence ID" value="NZ_BMRC01000007.1"/>
</dbReference>
<keyword evidence="3" id="KW-1185">Reference proteome</keyword>
<protein>
    <submittedName>
        <fullName evidence="2">Ester cyclase</fullName>
    </submittedName>
</protein>
<name>A0ABV5IUJ0_9ACTN</name>
<dbReference type="EMBL" id="JBHMEI010000067">
    <property type="protein sequence ID" value="MFB9208212.1"/>
    <property type="molecule type" value="Genomic_DNA"/>
</dbReference>
<gene>
    <name evidence="2" type="ORF">ACFFV7_44020</name>
</gene>
<dbReference type="Gene3D" id="3.10.450.50">
    <property type="match status" value="1"/>
</dbReference>
<organism evidence="2 3">
    <name type="scientific">Nonomuraea spiralis</name>
    <dbReference type="NCBI Taxonomy" id="46182"/>
    <lineage>
        <taxon>Bacteria</taxon>
        <taxon>Bacillati</taxon>
        <taxon>Actinomycetota</taxon>
        <taxon>Actinomycetes</taxon>
        <taxon>Streptosporangiales</taxon>
        <taxon>Streptosporangiaceae</taxon>
        <taxon>Nonomuraea</taxon>
    </lineage>
</organism>
<dbReference type="Pfam" id="PF12680">
    <property type="entry name" value="SnoaL_2"/>
    <property type="match status" value="1"/>
</dbReference>
<evidence type="ECO:0000259" key="1">
    <source>
        <dbReference type="Pfam" id="PF12680"/>
    </source>
</evidence>
<dbReference type="InterPro" id="IPR037401">
    <property type="entry name" value="SnoaL-like"/>
</dbReference>
<feature type="domain" description="SnoaL-like" evidence="1">
    <location>
        <begin position="12"/>
        <end position="123"/>
    </location>
</feature>
<sequence>MEQVPPSPGDVVRRLLDAANAHDLDAVLRCYAPDAIVVSPEMEAHDPEEIASYFRQIWDGFPDLRFTPWDTVAAHDMVATVLTATGTHTGPYLTVGGELLAPTGGHISVRGCWFSHLRDDLVAGQHFYYDQLEIYAPLGLRLPLPFGDDGP</sequence>
<dbReference type="SUPFAM" id="SSF54427">
    <property type="entry name" value="NTF2-like"/>
    <property type="match status" value="1"/>
</dbReference>